<feature type="transmembrane region" description="Helical" evidence="6">
    <location>
        <begin position="398"/>
        <end position="421"/>
    </location>
</feature>
<keyword evidence="8" id="KW-1185">Reference proteome</keyword>
<feature type="transmembrane region" description="Helical" evidence="6">
    <location>
        <begin position="126"/>
        <end position="146"/>
    </location>
</feature>
<keyword evidence="2" id="KW-0813">Transport</keyword>
<proteinExistence type="predicted"/>
<feature type="transmembrane region" description="Helical" evidence="6">
    <location>
        <begin position="362"/>
        <end position="386"/>
    </location>
</feature>
<name>A0AAN6RMN6_9PLEO</name>
<evidence type="ECO:0000256" key="1">
    <source>
        <dbReference type="ARBA" id="ARBA00004141"/>
    </source>
</evidence>
<feature type="transmembrane region" description="Helical" evidence="6">
    <location>
        <begin position="571"/>
        <end position="590"/>
    </location>
</feature>
<dbReference type="GO" id="GO:0022857">
    <property type="term" value="F:transmembrane transporter activity"/>
    <property type="evidence" value="ECO:0007669"/>
    <property type="project" value="InterPro"/>
</dbReference>
<feature type="transmembrane region" description="Helical" evidence="6">
    <location>
        <begin position="82"/>
        <end position="106"/>
    </location>
</feature>
<dbReference type="InterPro" id="IPR002293">
    <property type="entry name" value="AA/rel_permease1"/>
</dbReference>
<dbReference type="Proteomes" id="UP001280581">
    <property type="component" value="Unassembled WGS sequence"/>
</dbReference>
<feature type="transmembrane region" description="Helical" evidence="6">
    <location>
        <begin position="158"/>
        <end position="178"/>
    </location>
</feature>
<dbReference type="PANTHER" id="PTHR45649:SF5">
    <property type="entry name" value="GABA TRANSPORTER (EUROFUNG)-RELATED"/>
    <property type="match status" value="1"/>
</dbReference>
<dbReference type="AlphaFoldDB" id="A0AAN6RMN6"/>
<comment type="subcellular location">
    <subcellularLocation>
        <location evidence="1">Membrane</location>
        <topology evidence="1">Multi-pass membrane protein</topology>
    </subcellularLocation>
</comment>
<accession>A0AAN6RMN6</accession>
<dbReference type="EMBL" id="WVTA01000002">
    <property type="protein sequence ID" value="KAK3216219.1"/>
    <property type="molecule type" value="Genomic_DNA"/>
</dbReference>
<dbReference type="GO" id="GO:0016020">
    <property type="term" value="C:membrane"/>
    <property type="evidence" value="ECO:0007669"/>
    <property type="project" value="UniProtKB-SubCell"/>
</dbReference>
<evidence type="ECO:0000313" key="8">
    <source>
        <dbReference type="Proteomes" id="UP001280581"/>
    </source>
</evidence>
<dbReference type="PANTHER" id="PTHR45649">
    <property type="entry name" value="AMINO-ACID PERMEASE BAT1"/>
    <property type="match status" value="1"/>
</dbReference>
<dbReference type="Pfam" id="PF13520">
    <property type="entry name" value="AA_permease_2"/>
    <property type="match status" value="1"/>
</dbReference>
<feature type="transmembrane region" description="Helical" evidence="6">
    <location>
        <begin position="198"/>
        <end position="215"/>
    </location>
</feature>
<evidence type="ECO:0000256" key="2">
    <source>
        <dbReference type="ARBA" id="ARBA00022448"/>
    </source>
</evidence>
<keyword evidence="4 6" id="KW-1133">Transmembrane helix</keyword>
<evidence type="ECO:0000256" key="6">
    <source>
        <dbReference type="SAM" id="Phobius"/>
    </source>
</evidence>
<keyword evidence="5 6" id="KW-0472">Membrane</keyword>
<reference evidence="7 8" key="1">
    <citation type="submission" date="2021-02" db="EMBL/GenBank/DDBJ databases">
        <title>Genome assembly of Pseudopithomyces chartarum.</title>
        <authorList>
            <person name="Jauregui R."/>
            <person name="Singh J."/>
            <person name="Voisey C."/>
        </authorList>
    </citation>
    <scope>NUCLEOTIDE SEQUENCE [LARGE SCALE GENOMIC DNA]</scope>
    <source>
        <strain evidence="7 8">AGR01</strain>
    </source>
</reference>
<feature type="transmembrane region" description="Helical" evidence="6">
    <location>
        <begin position="336"/>
        <end position="356"/>
    </location>
</feature>
<evidence type="ECO:0008006" key="9">
    <source>
        <dbReference type="Google" id="ProtNLM"/>
    </source>
</evidence>
<sequence>MSMPLSVVNFGFILLASWESFATSFQFALLNGGPASMFYGGILACLGECAVGFSLAELASIDPTVGAQYRWSANLAPIYPRFWGLLQGWITVFAWCFACGGPPSLISTIITSLAIFNDEDYVPERWHTSLIMIATLIVPFIFNLWFRKILDSFEIFGGVLHICLFVVFIAVLSSLGTRGSSDYVFKTLTWDSGWNNKGVSFGLGMLSATFSLTGCDSVLHMSDEVKKVNTRVPRSMILACVVNSVFLMAFIIVLLFFMGPLDAIPEGAPLPIVYVLYSATGSKQATNTLVALIAILYFVCLFNVFASVSRLIWVFAKDNGLPFSNTFAYVHPTLKLPVNALAFVAVIIICLSLIYIGSATAFNALISLQTFALHVSYFFPILFMLIRRIRGPPPPYGSFKLGAFGVPLNVLSLFFLVYVAMWMPFPQMLPVTKDNMNYAGPIFGAVVIALPRERASFYVQQHSPVELHPPNFPEIIYLCANMLPTIFRVVLQTVIFYGAFSRFTHGRFTPAFHEYQTARAPNNEYTRFIPIFDVVFATLLFSAKARPWIALLCAIAQGGGIIKLVQEGKDVTPDVGLFTLAMAVFLTSWFRGEKRETSK</sequence>
<gene>
    <name evidence="7" type="ORF">GRF29_8g2678938</name>
</gene>
<feature type="transmembrane region" description="Helical" evidence="6">
    <location>
        <begin position="236"/>
        <end position="258"/>
    </location>
</feature>
<feature type="transmembrane region" description="Helical" evidence="6">
    <location>
        <begin position="289"/>
        <end position="315"/>
    </location>
</feature>
<organism evidence="7 8">
    <name type="scientific">Pseudopithomyces chartarum</name>
    <dbReference type="NCBI Taxonomy" id="1892770"/>
    <lineage>
        <taxon>Eukaryota</taxon>
        <taxon>Fungi</taxon>
        <taxon>Dikarya</taxon>
        <taxon>Ascomycota</taxon>
        <taxon>Pezizomycotina</taxon>
        <taxon>Dothideomycetes</taxon>
        <taxon>Pleosporomycetidae</taxon>
        <taxon>Pleosporales</taxon>
        <taxon>Massarineae</taxon>
        <taxon>Didymosphaeriaceae</taxon>
        <taxon>Pseudopithomyces</taxon>
    </lineage>
</organism>
<comment type="caution">
    <text evidence="7">The sequence shown here is derived from an EMBL/GenBank/DDBJ whole genome shotgun (WGS) entry which is preliminary data.</text>
</comment>
<dbReference type="Gene3D" id="1.20.1740.10">
    <property type="entry name" value="Amino acid/polyamine transporter I"/>
    <property type="match status" value="1"/>
</dbReference>
<keyword evidence="3 6" id="KW-0812">Transmembrane</keyword>
<evidence type="ECO:0000313" key="7">
    <source>
        <dbReference type="EMBL" id="KAK3216219.1"/>
    </source>
</evidence>
<evidence type="ECO:0000256" key="5">
    <source>
        <dbReference type="ARBA" id="ARBA00023136"/>
    </source>
</evidence>
<protein>
    <recommendedName>
        <fullName evidence="9">Amino acid transporter</fullName>
    </recommendedName>
</protein>
<evidence type="ECO:0000256" key="3">
    <source>
        <dbReference type="ARBA" id="ARBA00022692"/>
    </source>
</evidence>
<feature type="transmembrane region" description="Helical" evidence="6">
    <location>
        <begin position="548"/>
        <end position="565"/>
    </location>
</feature>
<evidence type="ECO:0000256" key="4">
    <source>
        <dbReference type="ARBA" id="ARBA00022989"/>
    </source>
</evidence>